<keyword evidence="3 8" id="KW-0812">Transmembrane</keyword>
<keyword evidence="4 9" id="KW-1133">Transmembrane helix</keyword>
<dbReference type="GO" id="GO:0015271">
    <property type="term" value="F:outward rectifier potassium channel activity"/>
    <property type="evidence" value="ECO:0007669"/>
    <property type="project" value="TreeGrafter"/>
</dbReference>
<evidence type="ECO:0000256" key="4">
    <source>
        <dbReference type="ARBA" id="ARBA00022989"/>
    </source>
</evidence>
<evidence type="ECO:0000259" key="10">
    <source>
        <dbReference type="Pfam" id="PF07885"/>
    </source>
</evidence>
<dbReference type="GO" id="GO:0030322">
    <property type="term" value="P:stabilization of membrane potential"/>
    <property type="evidence" value="ECO:0007669"/>
    <property type="project" value="TreeGrafter"/>
</dbReference>
<evidence type="ECO:0000256" key="2">
    <source>
        <dbReference type="ARBA" id="ARBA00022448"/>
    </source>
</evidence>
<dbReference type="Proteomes" id="UP000678499">
    <property type="component" value="Unassembled WGS sequence"/>
</dbReference>
<keyword evidence="2 8" id="KW-0813">Transport</keyword>
<keyword evidence="5 8" id="KW-0406">Ion transport</keyword>
<feature type="transmembrane region" description="Helical" evidence="9">
    <location>
        <begin position="139"/>
        <end position="159"/>
    </location>
</feature>
<evidence type="ECO:0000256" key="8">
    <source>
        <dbReference type="RuleBase" id="RU003857"/>
    </source>
</evidence>
<protein>
    <recommendedName>
        <fullName evidence="10">Potassium channel domain-containing protein</fullName>
    </recommendedName>
</protein>
<keyword evidence="6 9" id="KW-0472">Membrane</keyword>
<organism evidence="11">
    <name type="scientific">Notodromas monacha</name>
    <dbReference type="NCBI Taxonomy" id="399045"/>
    <lineage>
        <taxon>Eukaryota</taxon>
        <taxon>Metazoa</taxon>
        <taxon>Ecdysozoa</taxon>
        <taxon>Arthropoda</taxon>
        <taxon>Crustacea</taxon>
        <taxon>Oligostraca</taxon>
        <taxon>Ostracoda</taxon>
        <taxon>Podocopa</taxon>
        <taxon>Podocopida</taxon>
        <taxon>Cypridocopina</taxon>
        <taxon>Cypridoidea</taxon>
        <taxon>Cyprididae</taxon>
        <taxon>Notodromas</taxon>
    </lineage>
</organism>
<dbReference type="PRINTS" id="PR01333">
    <property type="entry name" value="2POREKCHANEL"/>
</dbReference>
<dbReference type="SUPFAM" id="SSF81324">
    <property type="entry name" value="Voltage-gated potassium channels"/>
    <property type="match status" value="2"/>
</dbReference>
<dbReference type="EMBL" id="OA884019">
    <property type="protein sequence ID" value="CAD7280172.1"/>
    <property type="molecule type" value="Genomic_DNA"/>
</dbReference>
<evidence type="ECO:0000313" key="12">
    <source>
        <dbReference type="Proteomes" id="UP000678499"/>
    </source>
</evidence>
<dbReference type="PANTHER" id="PTHR11003:SF334">
    <property type="entry name" value="FI03418P"/>
    <property type="match status" value="1"/>
</dbReference>
<accession>A0A7R9GGX4</accession>
<feature type="transmembrane region" description="Helical" evidence="9">
    <location>
        <begin position="251"/>
        <end position="269"/>
    </location>
</feature>
<evidence type="ECO:0000313" key="11">
    <source>
        <dbReference type="EMBL" id="CAD7280172.1"/>
    </source>
</evidence>
<comment type="subcellular location">
    <subcellularLocation>
        <location evidence="1">Membrane</location>
        <topology evidence="1">Multi-pass membrane protein</topology>
    </subcellularLocation>
</comment>
<dbReference type="InterPro" id="IPR013099">
    <property type="entry name" value="K_chnl_dom"/>
</dbReference>
<dbReference type="InterPro" id="IPR003280">
    <property type="entry name" value="2pore_dom_K_chnl"/>
</dbReference>
<evidence type="ECO:0000256" key="1">
    <source>
        <dbReference type="ARBA" id="ARBA00004141"/>
    </source>
</evidence>
<dbReference type="OrthoDB" id="297496at2759"/>
<dbReference type="Pfam" id="PF07885">
    <property type="entry name" value="Ion_trans_2"/>
    <property type="match status" value="2"/>
</dbReference>
<feature type="domain" description="Potassium channel" evidence="10">
    <location>
        <begin position="126"/>
        <end position="163"/>
    </location>
</feature>
<evidence type="ECO:0000256" key="5">
    <source>
        <dbReference type="ARBA" id="ARBA00023065"/>
    </source>
</evidence>
<dbReference type="EMBL" id="CAJPEX010001982">
    <property type="protein sequence ID" value="CAG0920324.1"/>
    <property type="molecule type" value="Genomic_DNA"/>
</dbReference>
<feature type="transmembrane region" description="Helical" evidence="9">
    <location>
        <begin position="32"/>
        <end position="55"/>
    </location>
</feature>
<reference evidence="11" key="1">
    <citation type="submission" date="2020-11" db="EMBL/GenBank/DDBJ databases">
        <authorList>
            <person name="Tran Van P."/>
        </authorList>
    </citation>
    <scope>NUCLEOTIDE SEQUENCE</scope>
</reference>
<feature type="domain" description="Potassium channel" evidence="10">
    <location>
        <begin position="227"/>
        <end position="269"/>
    </location>
</feature>
<evidence type="ECO:0000256" key="6">
    <source>
        <dbReference type="ARBA" id="ARBA00023136"/>
    </source>
</evidence>
<comment type="similarity">
    <text evidence="8">Belongs to the two pore domain potassium channel (TC 1.A.1.8) family.</text>
</comment>
<dbReference type="AlphaFoldDB" id="A0A7R9GGX4"/>
<feature type="non-terminal residue" evidence="11">
    <location>
        <position position="1"/>
    </location>
</feature>
<evidence type="ECO:0000256" key="9">
    <source>
        <dbReference type="SAM" id="Phobius"/>
    </source>
</evidence>
<proteinExistence type="inferred from homology"/>
<dbReference type="GO" id="GO:0022841">
    <property type="term" value="F:potassium ion leak channel activity"/>
    <property type="evidence" value="ECO:0007669"/>
    <property type="project" value="TreeGrafter"/>
</dbReference>
<feature type="transmembrane region" description="Helical" evidence="9">
    <location>
        <begin position="217"/>
        <end position="239"/>
    </location>
</feature>
<name>A0A7R9GGX4_9CRUS</name>
<keyword evidence="7 8" id="KW-0407">Ion channel</keyword>
<evidence type="ECO:0000256" key="7">
    <source>
        <dbReference type="ARBA" id="ARBA00023303"/>
    </source>
</evidence>
<evidence type="ECO:0000256" key="3">
    <source>
        <dbReference type="ARBA" id="ARBA00022692"/>
    </source>
</evidence>
<dbReference type="GO" id="GO:0005886">
    <property type="term" value="C:plasma membrane"/>
    <property type="evidence" value="ECO:0007669"/>
    <property type="project" value="TreeGrafter"/>
</dbReference>
<sequence>MAIDLNNDHAAQRKKAKRNEEPAPFWKLCLRFAFSHVGLFLLVGAYATLGAYLFISLELPFEEYRYEVKKVKAQDVDDSIRFLADHFEYFNKQNLTSPEWKTKVINDLTRLKKYIVSLVDEYQYDGYGHIAPDTFNGQIFVIIYAIIGVPLMLMFLANIGDTMATWLKYTYSRGCCRWCRSRRKESELPPGIPKNSRGYRLMDEEVGPETYMPTDDITVPIVLNLVILSFYIVMGGLLFSYYEGWTISESAYFTFVTISTIGFGDYVPGKRFV</sequence>
<dbReference type="PANTHER" id="PTHR11003">
    <property type="entry name" value="POTASSIUM CHANNEL, SUBFAMILY K"/>
    <property type="match status" value="1"/>
</dbReference>
<gene>
    <name evidence="11" type="ORF">NMOB1V02_LOCUS7835</name>
</gene>
<dbReference type="Gene3D" id="1.10.287.70">
    <property type="match status" value="1"/>
</dbReference>
<keyword evidence="12" id="KW-1185">Reference proteome</keyword>